<comment type="similarity">
    <text evidence="1">Belongs to the HipA Ser/Thr kinase family.</text>
</comment>
<evidence type="ECO:0000313" key="7">
    <source>
        <dbReference type="Proteomes" id="UP001246576"/>
    </source>
</evidence>
<dbReference type="Proteomes" id="UP001246576">
    <property type="component" value="Unassembled WGS sequence"/>
</dbReference>
<dbReference type="EMBL" id="JAVLSJ010000002">
    <property type="protein sequence ID" value="MDR9847615.1"/>
    <property type="molecule type" value="Genomic_DNA"/>
</dbReference>
<comment type="caution">
    <text evidence="6">The sequence shown here is derived from an EMBL/GenBank/DDBJ whole genome shotgun (WGS) entry which is preliminary data.</text>
</comment>
<keyword evidence="7" id="KW-1185">Reference proteome</keyword>
<name>A0ABU2EHL9_9BURK</name>
<dbReference type="Pfam" id="PF07804">
    <property type="entry name" value="HipA_C"/>
    <property type="match status" value="1"/>
</dbReference>
<evidence type="ECO:0000256" key="1">
    <source>
        <dbReference type="ARBA" id="ARBA00010164"/>
    </source>
</evidence>
<dbReference type="InterPro" id="IPR017508">
    <property type="entry name" value="HipA_N1"/>
</dbReference>
<keyword evidence="2" id="KW-0808">Transferase</keyword>
<feature type="domain" description="HipA-like C-terminal" evidence="4">
    <location>
        <begin position="151"/>
        <end position="404"/>
    </location>
</feature>
<evidence type="ECO:0000259" key="5">
    <source>
        <dbReference type="Pfam" id="PF13657"/>
    </source>
</evidence>
<dbReference type="Gene3D" id="1.10.1070.20">
    <property type="match status" value="1"/>
</dbReference>
<protein>
    <submittedName>
        <fullName evidence="6">HipA domain-containing protein</fullName>
    </submittedName>
</protein>
<reference evidence="6" key="1">
    <citation type="submission" date="2023-09" db="EMBL/GenBank/DDBJ databases">
        <title>Description of first Herbaspirillum huttiense subsp. nephrolepsisexaltata and Herbaspirillum huttiense subsp. lycopersicon.</title>
        <authorList>
            <person name="Poudel M."/>
            <person name="Sharma A."/>
            <person name="Goss E."/>
            <person name="Tapia J.H."/>
            <person name="Harmon C.M."/>
            <person name="Jones J.B."/>
        </authorList>
    </citation>
    <scope>NUCLEOTIDE SEQUENCE</scope>
    <source>
        <strain evidence="6">SE1</strain>
    </source>
</reference>
<dbReference type="RefSeq" id="WP_121045633.1">
    <property type="nucleotide sequence ID" value="NZ_JAVLSJ010000002.1"/>
</dbReference>
<dbReference type="PANTHER" id="PTHR37419">
    <property type="entry name" value="SERINE/THREONINE-PROTEIN KINASE TOXIN HIPA"/>
    <property type="match status" value="1"/>
</dbReference>
<accession>A0ABU2EHL9</accession>
<dbReference type="Pfam" id="PF13657">
    <property type="entry name" value="Couple_hipA"/>
    <property type="match status" value="1"/>
</dbReference>
<gene>
    <name evidence="6" type="ORF">RI048_05260</name>
</gene>
<dbReference type="InterPro" id="IPR012893">
    <property type="entry name" value="HipA-like_C"/>
</dbReference>
<evidence type="ECO:0000313" key="6">
    <source>
        <dbReference type="EMBL" id="MDR9847615.1"/>
    </source>
</evidence>
<sequence length="457" mass="50534">MSMFLNIWMGGVRVGELWHHTDENLFSLRYDEAWTQSGHALSPALPLIRPEAESRERHSMEVRNFFQNLLPEGKALDDAVATYHLSKSNLAGLLHALGRESAGALVFTANAVTPHDKDERQARRLSSEELSQRIRARPEHPFTVWDGRVRLSIAGYQDKLAVLQQGDVWFLPETLQQSSTHILKPEPVSRQLAGMTTNELMCMLLAGAVGVRAAGVRLAHVPEPVLVVERFDRVHARGDMQAAQADGTQVLRRQCIDGCQALGLPVDFKYERPFGDGDDVKEIRDGASLKRFFRLLGDRDLMHSTGPAKLAFLRWLIFQVLIGNTDAHAKNLSFFSDANRLVLAPAYDMVSGLALIDAQVADQLAMAVGDNFDPRTIRAFDWALMAHECALAPRLVVNALKELATLSLKKLPDICHEVLAQGGDPRMTQRVAGVVQSQCEAALACAKDILAVNPAYL</sequence>
<proteinExistence type="inferred from homology"/>
<dbReference type="InterPro" id="IPR052028">
    <property type="entry name" value="HipA_Ser/Thr_kinase"/>
</dbReference>
<dbReference type="PANTHER" id="PTHR37419:SF1">
    <property type="entry name" value="SERINE_THREONINE-PROTEIN KINASE TOXIN HIPA"/>
    <property type="match status" value="1"/>
</dbReference>
<organism evidence="6 7">
    <name type="scientific">Herbaspirillum huttiense subsp. lycopersici</name>
    <dbReference type="NCBI Taxonomy" id="3074428"/>
    <lineage>
        <taxon>Bacteria</taxon>
        <taxon>Pseudomonadati</taxon>
        <taxon>Pseudomonadota</taxon>
        <taxon>Betaproteobacteria</taxon>
        <taxon>Burkholderiales</taxon>
        <taxon>Oxalobacteraceae</taxon>
        <taxon>Herbaspirillum</taxon>
    </lineage>
</organism>
<evidence type="ECO:0000259" key="4">
    <source>
        <dbReference type="Pfam" id="PF07804"/>
    </source>
</evidence>
<feature type="domain" description="HipA N-terminal subdomain 1" evidence="5">
    <location>
        <begin position="5"/>
        <end position="107"/>
    </location>
</feature>
<evidence type="ECO:0000256" key="3">
    <source>
        <dbReference type="ARBA" id="ARBA00022777"/>
    </source>
</evidence>
<keyword evidence="3" id="KW-0418">Kinase</keyword>
<evidence type="ECO:0000256" key="2">
    <source>
        <dbReference type="ARBA" id="ARBA00022679"/>
    </source>
</evidence>
<dbReference type="NCBIfam" id="TIGR03071">
    <property type="entry name" value="couple_hipA"/>
    <property type="match status" value="1"/>
</dbReference>